<dbReference type="Proteomes" id="UP000620133">
    <property type="component" value="Chromosome"/>
</dbReference>
<gene>
    <name evidence="1" type="ORF">MPAN_000750</name>
</gene>
<dbReference type="KEGG" id="manr:MPAN_000750"/>
<evidence type="ECO:0000313" key="1">
    <source>
        <dbReference type="EMBL" id="BCR35182.1"/>
    </source>
</evidence>
<keyword evidence="2" id="KW-1185">Reference proteome</keyword>
<accession>A0A7U9TH89</accession>
<proteinExistence type="predicted"/>
<sequence>MNKYETVLLGIEAASKTLNITPPEVYFASGSDFPNLEISSIYRHKDNEIIVNEDWINRSSELEIIITALHETRHAYQKYCIDTKSKEDIKTIKTWEKEFNQYYQPSGKNTPRDDISYLRQSIEIDAIAFAYHQMKKLYDIEVKIPEEIKKEIEKYIVSNKWS</sequence>
<dbReference type="EMBL" id="AP024412">
    <property type="protein sequence ID" value="BCR35182.1"/>
    <property type="molecule type" value="Genomic_DNA"/>
</dbReference>
<organism evidence="1 2">
    <name type="scientific">Mariniplasma anaerobium</name>
    <dbReference type="NCBI Taxonomy" id="2735436"/>
    <lineage>
        <taxon>Bacteria</taxon>
        <taxon>Bacillati</taxon>
        <taxon>Mycoplasmatota</taxon>
        <taxon>Mollicutes</taxon>
        <taxon>Acholeplasmatales</taxon>
        <taxon>Acholeplasmataceae</taxon>
        <taxon>Mariniplasma</taxon>
    </lineage>
</organism>
<protein>
    <submittedName>
        <fullName evidence="1">Uncharacterized protein</fullName>
    </submittedName>
</protein>
<dbReference type="AlphaFoldDB" id="A0A7U9TH89"/>
<name>A0A7U9TH89_9MOLU</name>
<dbReference type="RefSeq" id="WP_176239056.1">
    <property type="nucleotide sequence ID" value="NZ_AP024412.1"/>
</dbReference>
<reference evidence="1" key="1">
    <citation type="submission" date="2021-01" db="EMBL/GenBank/DDBJ databases">
        <title>Draft genome sequence of Acholeplasmataceae bacterium strain Mahy22.</title>
        <authorList>
            <person name="Watanabe M."/>
            <person name="Kojima H."/>
            <person name="Fukui M."/>
        </authorList>
    </citation>
    <scope>NUCLEOTIDE SEQUENCE</scope>
    <source>
        <strain evidence="1">Mahy22</strain>
    </source>
</reference>
<evidence type="ECO:0000313" key="2">
    <source>
        <dbReference type="Proteomes" id="UP000620133"/>
    </source>
</evidence>